<evidence type="ECO:0000313" key="2">
    <source>
        <dbReference type="EMBL" id="KFB34726.1"/>
    </source>
</evidence>
<keyword evidence="4" id="KW-1185">Reference proteome</keyword>
<dbReference type="AlphaFoldDB" id="A0A084V9T2"/>
<dbReference type="Proteomes" id="UP000030765">
    <property type="component" value="Unassembled WGS sequence"/>
</dbReference>
<organism evidence="2">
    <name type="scientific">Anopheles sinensis</name>
    <name type="common">Mosquito</name>
    <dbReference type="NCBI Taxonomy" id="74873"/>
    <lineage>
        <taxon>Eukaryota</taxon>
        <taxon>Metazoa</taxon>
        <taxon>Ecdysozoa</taxon>
        <taxon>Arthropoda</taxon>
        <taxon>Hexapoda</taxon>
        <taxon>Insecta</taxon>
        <taxon>Pterygota</taxon>
        <taxon>Neoptera</taxon>
        <taxon>Endopterygota</taxon>
        <taxon>Diptera</taxon>
        <taxon>Nematocera</taxon>
        <taxon>Culicoidea</taxon>
        <taxon>Culicidae</taxon>
        <taxon>Anophelinae</taxon>
        <taxon>Anopheles</taxon>
    </lineage>
</organism>
<protein>
    <submittedName>
        <fullName evidence="2 3">Uncharacterized protein</fullName>
    </submittedName>
</protein>
<dbReference type="VEuPathDB" id="VectorBase:ASIC000010"/>
<gene>
    <name evidence="2" type="ORF">ZHAS_00000010</name>
</gene>
<dbReference type="OrthoDB" id="7744478at2759"/>
<reference evidence="2 4" key="1">
    <citation type="journal article" date="2014" name="BMC Genomics">
        <title>Genome sequence of Anopheles sinensis provides insight into genetics basis of mosquito competence for malaria parasites.</title>
        <authorList>
            <person name="Zhou D."/>
            <person name="Zhang D."/>
            <person name="Ding G."/>
            <person name="Shi L."/>
            <person name="Hou Q."/>
            <person name="Ye Y."/>
            <person name="Xu Y."/>
            <person name="Zhou H."/>
            <person name="Xiong C."/>
            <person name="Li S."/>
            <person name="Yu J."/>
            <person name="Hong S."/>
            <person name="Yu X."/>
            <person name="Zou P."/>
            <person name="Chen C."/>
            <person name="Chang X."/>
            <person name="Wang W."/>
            <person name="Lv Y."/>
            <person name="Sun Y."/>
            <person name="Ma L."/>
            <person name="Shen B."/>
            <person name="Zhu C."/>
        </authorList>
    </citation>
    <scope>NUCLEOTIDE SEQUENCE [LARGE SCALE GENOMIC DNA]</scope>
</reference>
<sequence>MKSGAILYNLFQGLPVTTHLDAVPQLLIGLQDVALLEPLETRSGETGEPIAVRCPLGWAIYGPYDKVNRAAAKASDVQPAEGEMTSVPSVVASDGQPEEGERPPRANPILNWRRK</sequence>
<evidence type="ECO:0000313" key="3">
    <source>
        <dbReference type="EnsemblMetazoa" id="ASIC000010-PA"/>
    </source>
</evidence>
<evidence type="ECO:0000256" key="1">
    <source>
        <dbReference type="SAM" id="MobiDB-lite"/>
    </source>
</evidence>
<dbReference type="VEuPathDB" id="VectorBase:ASIS009375"/>
<accession>A0A084V9T2</accession>
<dbReference type="EMBL" id="KE523844">
    <property type="protein sequence ID" value="KFB34726.1"/>
    <property type="molecule type" value="Genomic_DNA"/>
</dbReference>
<reference evidence="3" key="2">
    <citation type="submission" date="2020-05" db="UniProtKB">
        <authorList>
            <consortium name="EnsemblMetazoa"/>
        </authorList>
    </citation>
    <scope>IDENTIFICATION</scope>
</reference>
<proteinExistence type="predicted"/>
<evidence type="ECO:0000313" key="4">
    <source>
        <dbReference type="Proteomes" id="UP000030765"/>
    </source>
</evidence>
<dbReference type="EMBL" id="ATLV01000039">
    <property type="status" value="NOT_ANNOTATED_CDS"/>
    <property type="molecule type" value="Genomic_DNA"/>
</dbReference>
<feature type="region of interest" description="Disordered" evidence="1">
    <location>
        <begin position="74"/>
        <end position="115"/>
    </location>
</feature>
<dbReference type="STRING" id="74873.A0A084V9T2"/>
<dbReference type="EnsemblMetazoa" id="ASIC000010-RA">
    <property type="protein sequence ID" value="ASIC000010-PA"/>
    <property type="gene ID" value="ASIC000010"/>
</dbReference>
<name>A0A084V9T2_ANOSI</name>